<evidence type="ECO:0000313" key="1">
    <source>
        <dbReference type="EMBL" id="CAG8663418.1"/>
    </source>
</evidence>
<dbReference type="Proteomes" id="UP000789702">
    <property type="component" value="Unassembled WGS sequence"/>
</dbReference>
<reference evidence="1" key="1">
    <citation type="submission" date="2021-06" db="EMBL/GenBank/DDBJ databases">
        <authorList>
            <person name="Kallberg Y."/>
            <person name="Tangrot J."/>
            <person name="Rosling A."/>
        </authorList>
    </citation>
    <scope>NUCLEOTIDE SEQUENCE</scope>
    <source>
        <strain evidence="1">IL203A</strain>
    </source>
</reference>
<organism evidence="1 2">
    <name type="scientific">Dentiscutata heterogama</name>
    <dbReference type="NCBI Taxonomy" id="1316150"/>
    <lineage>
        <taxon>Eukaryota</taxon>
        <taxon>Fungi</taxon>
        <taxon>Fungi incertae sedis</taxon>
        <taxon>Mucoromycota</taxon>
        <taxon>Glomeromycotina</taxon>
        <taxon>Glomeromycetes</taxon>
        <taxon>Diversisporales</taxon>
        <taxon>Gigasporaceae</taxon>
        <taxon>Dentiscutata</taxon>
    </lineage>
</organism>
<dbReference type="EMBL" id="CAJVPU010018053">
    <property type="protein sequence ID" value="CAG8663418.1"/>
    <property type="molecule type" value="Genomic_DNA"/>
</dbReference>
<feature type="non-terminal residue" evidence="1">
    <location>
        <position position="1"/>
    </location>
</feature>
<sequence length="53" mass="5928">PKITYKHIQTQTSLQTSDQTWTELIIESGSDLFFKNSIFLERGSSSTISSSTS</sequence>
<gene>
    <name evidence="1" type="ORF">DHETER_LOCUS9857</name>
</gene>
<comment type="caution">
    <text evidence="1">The sequence shown here is derived from an EMBL/GenBank/DDBJ whole genome shotgun (WGS) entry which is preliminary data.</text>
</comment>
<accession>A0ACA9NLY3</accession>
<keyword evidence="2" id="KW-1185">Reference proteome</keyword>
<protein>
    <submittedName>
        <fullName evidence="1">6459_t:CDS:1</fullName>
    </submittedName>
</protein>
<evidence type="ECO:0000313" key="2">
    <source>
        <dbReference type="Proteomes" id="UP000789702"/>
    </source>
</evidence>
<proteinExistence type="predicted"/>
<name>A0ACA9NLY3_9GLOM</name>